<dbReference type="EMBL" id="VTRV01000082">
    <property type="protein sequence ID" value="TZF89520.1"/>
    <property type="molecule type" value="Genomic_DNA"/>
</dbReference>
<protein>
    <submittedName>
        <fullName evidence="1">Uncharacterized protein</fullName>
    </submittedName>
</protein>
<dbReference type="Proteomes" id="UP000323164">
    <property type="component" value="Unassembled WGS sequence"/>
</dbReference>
<dbReference type="OrthoDB" id="5974149at2"/>
<comment type="caution">
    <text evidence="1">The sequence shown here is derived from an EMBL/GenBank/DDBJ whole genome shotgun (WGS) entry which is preliminary data.</text>
</comment>
<organism evidence="1 2">
    <name type="scientific">Cognatilysobacter lacus</name>
    <dbReference type="NCBI Taxonomy" id="1643323"/>
    <lineage>
        <taxon>Bacteria</taxon>
        <taxon>Pseudomonadati</taxon>
        <taxon>Pseudomonadota</taxon>
        <taxon>Gammaproteobacteria</taxon>
        <taxon>Lysobacterales</taxon>
        <taxon>Lysobacteraceae</taxon>
        <taxon>Cognatilysobacter</taxon>
    </lineage>
</organism>
<evidence type="ECO:0000313" key="2">
    <source>
        <dbReference type="Proteomes" id="UP000323164"/>
    </source>
</evidence>
<gene>
    <name evidence="1" type="ORF">FW784_08695</name>
</gene>
<reference evidence="1 2" key="1">
    <citation type="submission" date="2019-08" db="EMBL/GenBank/DDBJ databases">
        <title>Draft genome sequence of Lysobacter sp. UKS-15.</title>
        <authorList>
            <person name="Im W.-T."/>
        </authorList>
    </citation>
    <scope>NUCLEOTIDE SEQUENCE [LARGE SCALE GENOMIC DNA]</scope>
    <source>
        <strain evidence="1 2">UKS-15</strain>
    </source>
</reference>
<evidence type="ECO:0000313" key="1">
    <source>
        <dbReference type="EMBL" id="TZF89520.1"/>
    </source>
</evidence>
<dbReference type="AlphaFoldDB" id="A0A5D8Z4F5"/>
<proteinExistence type="predicted"/>
<sequence length="163" mass="18137">MTTWPGWTQDDTLVLPLDDSPPTAPLEIDGRVFAPKQELHVTVVAHALGRELRDVLGDRLEAGTRPAFEALDWSYRRTEQRRVIRRPGVGDDGKPGTLASVIELVEMPALGFYHRWLGELLGRQLTMPPAHITLYTHGKASGIGIPTERCLRAWSRREAALPG</sequence>
<keyword evidence="2" id="KW-1185">Reference proteome</keyword>
<name>A0A5D8Z4F5_9GAMM</name>
<accession>A0A5D8Z4F5</accession>
<dbReference type="RefSeq" id="WP_149352956.1">
    <property type="nucleotide sequence ID" value="NZ_VTRV01000082.1"/>
</dbReference>